<evidence type="ECO:0000259" key="1">
    <source>
        <dbReference type="Pfam" id="PF00487"/>
    </source>
</evidence>
<dbReference type="Proteomes" id="UP000280073">
    <property type="component" value="Unassembled WGS sequence"/>
</dbReference>
<evidence type="ECO:0000313" key="2">
    <source>
        <dbReference type="EMBL" id="RSR32620.1"/>
    </source>
</evidence>
<dbReference type="GO" id="GO:0016020">
    <property type="term" value="C:membrane"/>
    <property type="evidence" value="ECO:0007669"/>
    <property type="project" value="TreeGrafter"/>
</dbReference>
<evidence type="ECO:0000313" key="3">
    <source>
        <dbReference type="Proteomes" id="UP000280073"/>
    </source>
</evidence>
<dbReference type="GO" id="GO:0016717">
    <property type="term" value="F:oxidoreductase activity, acting on paired donors, with oxidation of a pair of donors resulting in the reduction of molecular oxygen to two molecules of water"/>
    <property type="evidence" value="ECO:0007669"/>
    <property type="project" value="TreeGrafter"/>
</dbReference>
<gene>
    <name evidence="2" type="ORF">EA686_24605</name>
</gene>
<dbReference type="PANTHER" id="PTHR19353">
    <property type="entry name" value="FATTY ACID DESATURASE 2"/>
    <property type="match status" value="1"/>
</dbReference>
<dbReference type="EMBL" id="RFDI01001909">
    <property type="protein sequence ID" value="RSR32620.1"/>
    <property type="molecule type" value="Genomic_DNA"/>
</dbReference>
<dbReference type="InterPro" id="IPR005804">
    <property type="entry name" value="FA_desaturase_dom"/>
</dbReference>
<feature type="domain" description="Fatty acid desaturase" evidence="1">
    <location>
        <begin position="7"/>
        <end position="59"/>
    </location>
</feature>
<proteinExistence type="predicted"/>
<comment type="caution">
    <text evidence="2">The sequence shown here is derived from an EMBL/GenBank/DDBJ whole genome shotgun (WGS) entry which is preliminary data.</text>
</comment>
<dbReference type="GO" id="GO:0006629">
    <property type="term" value="P:lipid metabolic process"/>
    <property type="evidence" value="ECO:0007669"/>
    <property type="project" value="InterPro"/>
</dbReference>
<accession>A0A3R9ZL68</accession>
<dbReference type="Pfam" id="PF00487">
    <property type="entry name" value="FA_desaturase"/>
    <property type="match status" value="1"/>
</dbReference>
<name>A0A3R9ZL68_ACIBA</name>
<feature type="non-terminal residue" evidence="2">
    <location>
        <position position="1"/>
    </location>
</feature>
<dbReference type="AlphaFoldDB" id="A0A3R9ZL68"/>
<organism evidence="2 3">
    <name type="scientific">Acinetobacter baumannii</name>
    <dbReference type="NCBI Taxonomy" id="470"/>
    <lineage>
        <taxon>Bacteria</taxon>
        <taxon>Pseudomonadati</taxon>
        <taxon>Pseudomonadota</taxon>
        <taxon>Gammaproteobacteria</taxon>
        <taxon>Moraxellales</taxon>
        <taxon>Moraxellaceae</taxon>
        <taxon>Acinetobacter</taxon>
        <taxon>Acinetobacter calcoaceticus/baumannii complex</taxon>
    </lineage>
</organism>
<dbReference type="PANTHER" id="PTHR19353:SF84">
    <property type="entry name" value="ACYL-COA DELTA-9-DESATURASE, DESB"/>
    <property type="match status" value="1"/>
</dbReference>
<sequence length="83" mass="9546">MRQIRGSSNLTGSEAFHILSGHLSHQIEHHLFPDIPARRYRQMAPKVEAVCKKYGLNYNNASFVKQFGQVVGRIVKYAFPFKK</sequence>
<dbReference type="InterPro" id="IPR012171">
    <property type="entry name" value="Fatty_acid_desaturase"/>
</dbReference>
<reference evidence="2 3" key="1">
    <citation type="submission" date="2018-10" db="EMBL/GenBank/DDBJ databases">
        <title>GWAS and RNA-Seq identify cryptic mechanisms of antimicrobial resistance in Acinetobacter baumannii.</title>
        <authorList>
            <person name="Sahl J.W."/>
        </authorList>
    </citation>
    <scope>NUCLEOTIDE SEQUENCE [LARGE SCALE GENOMIC DNA]</scope>
    <source>
        <strain evidence="2 3">TG28175</strain>
    </source>
</reference>
<protein>
    <submittedName>
        <fullName evidence="2">Acyl-CoA desaturase</fullName>
    </submittedName>
</protein>